<accession>A0A979G8Q5</accession>
<evidence type="ECO:0000313" key="2">
    <source>
        <dbReference type="Proteomes" id="UP000002215"/>
    </source>
</evidence>
<sequence length="240" mass="27716">MWQIEALIEYGIRLIDKAAIMNEEKKTVIGNLYSVQTQYDCKFTNFRVMPILLQTGYTITIDYTAHPDYKGNEAYFEKLLKKKDIEFINRDIKKKWSEKNDVAAYLEPATGKIYIDYGSPLRKDEPPLAIMDIHDLGLYLIREAHKQQDRDRVYEWTAYILKFGAISLDDDANAAALIDQYFKEIKGIFYSYDYADYKPVDEALTIFPPGAKDSDGFTEWAIGEGLAEGQVLAYFFEKVA</sequence>
<dbReference type="AlphaFoldDB" id="A0A979G8Q5"/>
<name>A0A979G8Q5_CHIPD</name>
<dbReference type="EMBL" id="CP001699">
    <property type="protein sequence ID" value="ACU62830.1"/>
    <property type="molecule type" value="Genomic_DNA"/>
</dbReference>
<dbReference type="Proteomes" id="UP000002215">
    <property type="component" value="Chromosome"/>
</dbReference>
<reference evidence="1 2" key="2">
    <citation type="journal article" date="2010" name="Stand. Genomic Sci.">
        <title>Complete genome sequence of Chitinophaga pinensis type strain (UQM 2034).</title>
        <authorList>
            <person name="Glavina Del Rio T."/>
            <person name="Abt B."/>
            <person name="Spring S."/>
            <person name="Lapidus A."/>
            <person name="Nolan M."/>
            <person name="Tice H."/>
            <person name="Copeland A."/>
            <person name="Cheng J.F."/>
            <person name="Chen F."/>
            <person name="Bruce D."/>
            <person name="Goodwin L."/>
            <person name="Pitluck S."/>
            <person name="Ivanova N."/>
            <person name="Mavromatis K."/>
            <person name="Mikhailova N."/>
            <person name="Pati A."/>
            <person name="Chen A."/>
            <person name="Palaniappan K."/>
            <person name="Land M."/>
            <person name="Hauser L."/>
            <person name="Chang Y.J."/>
            <person name="Jeffries C.D."/>
            <person name="Chain P."/>
            <person name="Saunders E."/>
            <person name="Detter J.C."/>
            <person name="Brettin T."/>
            <person name="Rohde M."/>
            <person name="Goker M."/>
            <person name="Bristow J."/>
            <person name="Eisen J.A."/>
            <person name="Markowitz V."/>
            <person name="Hugenholtz P."/>
            <person name="Kyrpides N.C."/>
            <person name="Klenk H.P."/>
            <person name="Lucas S."/>
        </authorList>
    </citation>
    <scope>NUCLEOTIDE SEQUENCE [LARGE SCALE GENOMIC DNA]</scope>
    <source>
        <strain evidence="2">ATCC 43595 / DSM 2588 / LMG 13176 / NBRC 15968 / NCIMB 11800 / UQM 2034</strain>
    </source>
</reference>
<reference evidence="2" key="1">
    <citation type="submission" date="2009-08" db="EMBL/GenBank/DDBJ databases">
        <title>The complete genome of Chitinophaga pinensis DSM 2588.</title>
        <authorList>
            <consortium name="US DOE Joint Genome Institute (JGI-PGF)"/>
            <person name="Lucas S."/>
            <person name="Copeland A."/>
            <person name="Lapidus A."/>
            <person name="Glavina del Rio T."/>
            <person name="Dalin E."/>
            <person name="Tice H."/>
            <person name="Bruce D."/>
            <person name="Goodwin L."/>
            <person name="Pitluck S."/>
            <person name="Kyrpides N."/>
            <person name="Mavromatis K."/>
            <person name="Ivanova N."/>
            <person name="Mikhailova N."/>
            <person name="Sims D."/>
            <person name="Meinche L."/>
            <person name="Brettin T."/>
            <person name="Detter J.C."/>
            <person name="Han C."/>
            <person name="Larimer F."/>
            <person name="Land M."/>
            <person name="Hauser L."/>
            <person name="Markowitz V."/>
            <person name="Cheng J.-F."/>
            <person name="Hugenholtz P."/>
            <person name="Woyke T."/>
            <person name="Wu D."/>
            <person name="Spring S."/>
            <person name="Klenk H.-P."/>
            <person name="Eisen J.A."/>
        </authorList>
    </citation>
    <scope>NUCLEOTIDE SEQUENCE [LARGE SCALE GENOMIC DNA]</scope>
    <source>
        <strain evidence="2">ATCC 43595 / DSM 2588 / LMG 13176 / NBRC 15968 / NCIMB 11800 / UQM 2034</strain>
    </source>
</reference>
<protein>
    <submittedName>
        <fullName evidence="1">Uncharacterized protein</fullName>
    </submittedName>
</protein>
<organism evidence="1 2">
    <name type="scientific">Chitinophaga pinensis (strain ATCC 43595 / DSM 2588 / LMG 13176 / NBRC 15968 / NCIMB 11800 / UQM 2034)</name>
    <dbReference type="NCBI Taxonomy" id="485918"/>
    <lineage>
        <taxon>Bacteria</taxon>
        <taxon>Pseudomonadati</taxon>
        <taxon>Bacteroidota</taxon>
        <taxon>Chitinophagia</taxon>
        <taxon>Chitinophagales</taxon>
        <taxon>Chitinophagaceae</taxon>
        <taxon>Chitinophaga</taxon>
    </lineage>
</organism>
<evidence type="ECO:0000313" key="1">
    <source>
        <dbReference type="EMBL" id="ACU62830.1"/>
    </source>
</evidence>
<dbReference type="KEGG" id="cpi:Cpin_5400"/>
<proteinExistence type="predicted"/>
<gene>
    <name evidence="1" type="ordered locus">Cpin_5400</name>
</gene>